<evidence type="ECO:0000256" key="4">
    <source>
        <dbReference type="ARBA" id="ARBA00012268"/>
    </source>
</evidence>
<feature type="binding site" evidence="16">
    <location>
        <begin position="278"/>
        <end position="283"/>
    </location>
    <ligand>
        <name>substrate</name>
    </ligand>
</feature>
<feature type="active site" description="Nucleophile" evidence="15">
    <location>
        <position position="280"/>
    </location>
</feature>
<comment type="similarity">
    <text evidence="3 14">Belongs to the glycosyl hydrolase 13 family.</text>
</comment>
<feature type="site" description="Transition state stabilizer" evidence="17">
    <location>
        <position position="409"/>
    </location>
</feature>
<dbReference type="Gene3D" id="2.60.40.10">
    <property type="entry name" value="Immunoglobulins"/>
    <property type="match status" value="1"/>
</dbReference>
<evidence type="ECO:0000256" key="9">
    <source>
        <dbReference type="ARBA" id="ARBA00023295"/>
    </source>
</evidence>
<dbReference type="InterPro" id="IPR006047">
    <property type="entry name" value="GH13_cat_dom"/>
</dbReference>
<feature type="binding site" evidence="16">
    <location>
        <begin position="408"/>
        <end position="413"/>
    </location>
    <ligand>
        <name>substrate</name>
    </ligand>
</feature>
<feature type="active site" description="Proton donor" evidence="15">
    <location>
        <position position="317"/>
    </location>
</feature>
<evidence type="ECO:0000256" key="10">
    <source>
        <dbReference type="ARBA" id="ARBA00032057"/>
    </source>
</evidence>
<protein>
    <recommendedName>
        <fullName evidence="5 13">Malto-oligosyltrehalose trehalohydrolase</fullName>
        <shortName evidence="14">MTHase</shortName>
        <ecNumber evidence="4 13">3.2.1.141</ecNumber>
    </recommendedName>
    <alternativeName>
        <fullName evidence="11 14">4-alpha-D-((1-&gt;4)-alpha-D-glucano)trehalose trehalohydrolase</fullName>
    </alternativeName>
    <alternativeName>
        <fullName evidence="10 14">Maltooligosyl trehalose trehalohydrolase</fullName>
    </alternativeName>
</protein>
<comment type="caution">
    <text evidence="19">The sequence shown here is derived from an EMBL/GenBank/DDBJ whole genome shotgun (WGS) entry which is preliminary data.</text>
</comment>
<evidence type="ECO:0000256" key="7">
    <source>
        <dbReference type="ARBA" id="ARBA00022801"/>
    </source>
</evidence>
<dbReference type="CDD" id="cd11325">
    <property type="entry name" value="AmyAc_GTHase"/>
    <property type="match status" value="1"/>
</dbReference>
<dbReference type="PIRSF" id="PIRSF006337">
    <property type="entry name" value="Trehalose_TreZ"/>
    <property type="match status" value="1"/>
</dbReference>
<name>A0A5C5Z3J9_9BACT</name>
<dbReference type="GO" id="GO:0005737">
    <property type="term" value="C:cytoplasm"/>
    <property type="evidence" value="ECO:0007669"/>
    <property type="project" value="UniProtKB-SubCell"/>
</dbReference>
<dbReference type="GO" id="GO:0005992">
    <property type="term" value="P:trehalose biosynthetic process"/>
    <property type="evidence" value="ECO:0007669"/>
    <property type="project" value="UniProtKB-UniRule"/>
</dbReference>
<evidence type="ECO:0000256" key="15">
    <source>
        <dbReference type="PIRSR" id="PIRSR006337-1"/>
    </source>
</evidence>
<dbReference type="SUPFAM" id="SSF51445">
    <property type="entry name" value="(Trans)glycosidases"/>
    <property type="match status" value="1"/>
</dbReference>
<keyword evidence="20" id="KW-1185">Reference proteome</keyword>
<evidence type="ECO:0000256" key="6">
    <source>
        <dbReference type="ARBA" id="ARBA00022490"/>
    </source>
</evidence>
<evidence type="ECO:0000313" key="19">
    <source>
        <dbReference type="EMBL" id="TWT81874.1"/>
    </source>
</evidence>
<feature type="binding site" evidence="16">
    <location>
        <begin position="342"/>
        <end position="346"/>
    </location>
    <ligand>
        <name>substrate</name>
    </ligand>
</feature>
<comment type="subcellular location">
    <subcellularLocation>
        <location evidence="1 15">Cytoplasm</location>
    </subcellularLocation>
</comment>
<evidence type="ECO:0000256" key="16">
    <source>
        <dbReference type="PIRSR" id="PIRSR006337-2"/>
    </source>
</evidence>
<keyword evidence="8" id="KW-0119">Carbohydrate metabolism</keyword>
<dbReference type="Gene3D" id="3.20.20.80">
    <property type="entry name" value="Glycosidases"/>
    <property type="match status" value="1"/>
</dbReference>
<dbReference type="EMBL" id="SJPJ01000001">
    <property type="protein sequence ID" value="TWT81874.1"/>
    <property type="molecule type" value="Genomic_DNA"/>
</dbReference>
<evidence type="ECO:0000259" key="18">
    <source>
        <dbReference type="SMART" id="SM00642"/>
    </source>
</evidence>
<dbReference type="InterPro" id="IPR044901">
    <property type="entry name" value="Trehalose_TreZ_E-set_sf"/>
</dbReference>
<evidence type="ECO:0000256" key="5">
    <source>
        <dbReference type="ARBA" id="ARBA00015938"/>
    </source>
</evidence>
<dbReference type="CDD" id="cd02853">
    <property type="entry name" value="E_set_MTHase_like_N"/>
    <property type="match status" value="1"/>
</dbReference>
<gene>
    <name evidence="19" type="primary">treZ</name>
    <name evidence="19" type="ORF">CA13_33290</name>
</gene>
<sequence length="611" mass="68659">MKPRVSPRAIPPMELHRYLGAHAYLDAHSVGPPKTRFLVWAPLAETIEVHRVGLDSSFALTKDSEGYHLGVWDACGDGDRYFLSVDGGPPRPDPVSHYQPLGVHGPSEVTNPDFDWTDQDWVPPAADDLVIYELHVGAFTAEGTFAAAIERLDELVELGVTAIELMPLAESAGRWNWGYDGVGFFAPSHNFGTPQELKRLVDAAHSKGVAVIVDVVYNHLGPEGNYLDDFAPYFSSDHTTPWGEAPNFDDPDWGIDVRRFVISNAIYWLDTFHFDGLRVDAIHCTRDESDPHVVAEMSDHVTQWSEANDRKVFLIAESNVYDPEMLVPRINGGVGFDAAWCDDFLHSVFATVRPGEQLSNRTYRPETDLAQVLAKGYVYQGTLRKERRRETPNERVKTHGLVYSIQNHDFIGNHPLAKRFHQLTSIETQRAAATLLLLTPAIPMLFMGEEFASNRPFLFFVDFGDERLQKAVVTGRHEEYPQHDWSQGMLPTDPTAFESSKLESKEEGNLAMWQWYQSLIQLRKELRSEGILCDEAIHTQFDAGQGIYRIDYRSPDQVVTVFSRLAPATVEPTTAIIEASGELLLDSRPGATQENELLVNHAKVFRECLMG</sequence>
<evidence type="ECO:0000256" key="12">
    <source>
        <dbReference type="ARBA" id="ARBA00034013"/>
    </source>
</evidence>
<dbReference type="SMART" id="SM00642">
    <property type="entry name" value="Aamy"/>
    <property type="match status" value="1"/>
</dbReference>
<feature type="domain" description="Glycosyl hydrolase family 13 catalytic" evidence="18">
    <location>
        <begin position="133"/>
        <end position="523"/>
    </location>
</feature>
<evidence type="ECO:0000256" key="3">
    <source>
        <dbReference type="ARBA" id="ARBA00008061"/>
    </source>
</evidence>
<keyword evidence="9 14" id="KW-0326">Glycosidase</keyword>
<dbReference type="Gene3D" id="1.10.10.760">
    <property type="entry name" value="E-set domains of sugar-utilizing enzymes"/>
    <property type="match status" value="1"/>
</dbReference>
<evidence type="ECO:0000256" key="8">
    <source>
        <dbReference type="ARBA" id="ARBA00023277"/>
    </source>
</evidence>
<reference evidence="19 20" key="1">
    <citation type="submission" date="2019-02" db="EMBL/GenBank/DDBJ databases">
        <title>Deep-cultivation of Planctomycetes and their phenomic and genomic characterization uncovers novel biology.</title>
        <authorList>
            <person name="Wiegand S."/>
            <person name="Jogler M."/>
            <person name="Boedeker C."/>
            <person name="Pinto D."/>
            <person name="Vollmers J."/>
            <person name="Rivas-Marin E."/>
            <person name="Kohn T."/>
            <person name="Peeters S.H."/>
            <person name="Heuer A."/>
            <person name="Rast P."/>
            <person name="Oberbeckmann S."/>
            <person name="Bunk B."/>
            <person name="Jeske O."/>
            <person name="Meyerdierks A."/>
            <person name="Storesund J.E."/>
            <person name="Kallscheuer N."/>
            <person name="Luecker S."/>
            <person name="Lage O.M."/>
            <person name="Pohl T."/>
            <person name="Merkel B.J."/>
            <person name="Hornburger P."/>
            <person name="Mueller R.-W."/>
            <person name="Bruemmer F."/>
            <person name="Labrenz M."/>
            <person name="Spormann A.M."/>
            <person name="Op Den Camp H."/>
            <person name="Overmann J."/>
            <person name="Amann R."/>
            <person name="Jetten M.S.M."/>
            <person name="Mascher T."/>
            <person name="Medema M.H."/>
            <person name="Devos D.P."/>
            <person name="Kaster A.-K."/>
            <person name="Ovreas L."/>
            <person name="Rohde M."/>
            <person name="Galperin M.Y."/>
            <person name="Jogler C."/>
        </authorList>
    </citation>
    <scope>NUCLEOTIDE SEQUENCE [LARGE SCALE GENOMIC DNA]</scope>
    <source>
        <strain evidence="19 20">CA13</strain>
    </source>
</reference>
<dbReference type="AlphaFoldDB" id="A0A5C5Z3J9"/>
<organism evidence="19 20">
    <name type="scientific">Novipirellula herctigrandis</name>
    <dbReference type="NCBI Taxonomy" id="2527986"/>
    <lineage>
        <taxon>Bacteria</taxon>
        <taxon>Pseudomonadati</taxon>
        <taxon>Planctomycetota</taxon>
        <taxon>Planctomycetia</taxon>
        <taxon>Pirellulales</taxon>
        <taxon>Pirellulaceae</taxon>
        <taxon>Novipirellula</taxon>
    </lineage>
</organism>
<evidence type="ECO:0000256" key="17">
    <source>
        <dbReference type="PIRSR" id="PIRSR006337-3"/>
    </source>
</evidence>
<evidence type="ECO:0000256" key="1">
    <source>
        <dbReference type="ARBA" id="ARBA00004496"/>
    </source>
</evidence>
<dbReference type="InterPro" id="IPR017853">
    <property type="entry name" value="GH"/>
</dbReference>
<dbReference type="UniPathway" id="UPA00299"/>
<proteinExistence type="inferred from homology"/>
<dbReference type="InterPro" id="IPR012768">
    <property type="entry name" value="Trehalose_TreZ"/>
</dbReference>
<dbReference type="EC" id="3.2.1.141" evidence="4 13"/>
<accession>A0A5C5Z3J9</accession>
<dbReference type="PANTHER" id="PTHR43651:SF11">
    <property type="entry name" value="MALTO-OLIGOSYLTREHALOSE TREHALOHYDROLASE"/>
    <property type="match status" value="1"/>
</dbReference>
<evidence type="ECO:0000256" key="13">
    <source>
        <dbReference type="NCBIfam" id="TIGR02402"/>
    </source>
</evidence>
<keyword evidence="6" id="KW-0963">Cytoplasm</keyword>
<dbReference type="InterPro" id="IPR013783">
    <property type="entry name" value="Ig-like_fold"/>
</dbReference>
<dbReference type="Proteomes" id="UP000315010">
    <property type="component" value="Unassembled WGS sequence"/>
</dbReference>
<dbReference type="OrthoDB" id="226102at2"/>
<evidence type="ECO:0000256" key="2">
    <source>
        <dbReference type="ARBA" id="ARBA00005199"/>
    </source>
</evidence>
<dbReference type="RefSeq" id="WP_146398034.1">
    <property type="nucleotide sequence ID" value="NZ_SJPJ01000001.1"/>
</dbReference>
<dbReference type="PANTHER" id="PTHR43651">
    <property type="entry name" value="1,4-ALPHA-GLUCAN-BRANCHING ENZYME"/>
    <property type="match status" value="1"/>
</dbReference>
<dbReference type="SUPFAM" id="SSF81296">
    <property type="entry name" value="E set domains"/>
    <property type="match status" value="1"/>
</dbReference>
<dbReference type="InterPro" id="IPR014756">
    <property type="entry name" value="Ig_E-set"/>
</dbReference>
<evidence type="ECO:0000256" key="11">
    <source>
        <dbReference type="ARBA" id="ARBA00033284"/>
    </source>
</evidence>
<dbReference type="GO" id="GO:0033942">
    <property type="term" value="F:4-alpha-D-(1-&gt;4)-alpha-D-glucanotrehalose trehalohydrolase activity"/>
    <property type="evidence" value="ECO:0007669"/>
    <property type="project" value="UniProtKB-EC"/>
</dbReference>
<keyword evidence="7 14" id="KW-0378">Hydrolase</keyword>
<comment type="pathway">
    <text evidence="2 14">Glycan biosynthesis; trehalose biosynthesis.</text>
</comment>
<comment type="catalytic activity">
    <reaction evidence="12 14">
        <text>hydrolysis of (1-&gt;4)-alpha-D-glucosidic linkage in 4-alpha-D-[(1-&gt;4)-alpha-D-glucanosyl]n trehalose to yield trehalose and (1-&gt;4)-alpha-D-glucan.</text>
        <dbReference type="EC" id="3.2.1.141"/>
    </reaction>
</comment>
<evidence type="ECO:0000256" key="14">
    <source>
        <dbReference type="PIRNR" id="PIRNR006337"/>
    </source>
</evidence>
<dbReference type="NCBIfam" id="TIGR02402">
    <property type="entry name" value="trehalose_TreZ"/>
    <property type="match status" value="1"/>
</dbReference>
<dbReference type="Pfam" id="PF00128">
    <property type="entry name" value="Alpha-amylase"/>
    <property type="match status" value="1"/>
</dbReference>
<evidence type="ECO:0000313" key="20">
    <source>
        <dbReference type="Proteomes" id="UP000315010"/>
    </source>
</evidence>